<evidence type="ECO:0000313" key="2">
    <source>
        <dbReference type="Proteomes" id="UP000314294"/>
    </source>
</evidence>
<keyword evidence="2" id="KW-1185">Reference proteome</keyword>
<protein>
    <submittedName>
        <fullName evidence="1">Uncharacterized protein</fullName>
    </submittedName>
</protein>
<comment type="caution">
    <text evidence="1">The sequence shown here is derived from an EMBL/GenBank/DDBJ whole genome shotgun (WGS) entry which is preliminary data.</text>
</comment>
<gene>
    <name evidence="1" type="ORF">EYF80_046028</name>
</gene>
<organism evidence="1 2">
    <name type="scientific">Liparis tanakae</name>
    <name type="common">Tanaka's snailfish</name>
    <dbReference type="NCBI Taxonomy" id="230148"/>
    <lineage>
        <taxon>Eukaryota</taxon>
        <taxon>Metazoa</taxon>
        <taxon>Chordata</taxon>
        <taxon>Craniata</taxon>
        <taxon>Vertebrata</taxon>
        <taxon>Euteleostomi</taxon>
        <taxon>Actinopterygii</taxon>
        <taxon>Neopterygii</taxon>
        <taxon>Teleostei</taxon>
        <taxon>Neoteleostei</taxon>
        <taxon>Acanthomorphata</taxon>
        <taxon>Eupercaria</taxon>
        <taxon>Perciformes</taxon>
        <taxon>Cottioidei</taxon>
        <taxon>Cottales</taxon>
        <taxon>Liparidae</taxon>
        <taxon>Liparis</taxon>
    </lineage>
</organism>
<dbReference type="AlphaFoldDB" id="A0A4Z2FS15"/>
<reference evidence="1 2" key="1">
    <citation type="submission" date="2019-03" db="EMBL/GenBank/DDBJ databases">
        <title>First draft genome of Liparis tanakae, snailfish: a comprehensive survey of snailfish specific genes.</title>
        <authorList>
            <person name="Kim W."/>
            <person name="Song I."/>
            <person name="Jeong J.-H."/>
            <person name="Kim D."/>
            <person name="Kim S."/>
            <person name="Ryu S."/>
            <person name="Song J.Y."/>
            <person name="Lee S.K."/>
        </authorList>
    </citation>
    <scope>NUCLEOTIDE SEQUENCE [LARGE SCALE GENOMIC DNA]</scope>
    <source>
        <tissue evidence="1">Muscle</tissue>
    </source>
</reference>
<evidence type="ECO:0000313" key="1">
    <source>
        <dbReference type="EMBL" id="TNN43791.1"/>
    </source>
</evidence>
<proteinExistence type="predicted"/>
<name>A0A4Z2FS15_9TELE</name>
<dbReference type="Proteomes" id="UP000314294">
    <property type="component" value="Unassembled WGS sequence"/>
</dbReference>
<accession>A0A4Z2FS15</accession>
<sequence>MSATTCSFICITYTGRRASQWPGFLASIRTRAWQGISTVSMVSTAWKQTHQRIDPRLILSKSDRKGFTAFSPTIFRAVPNASKAASLTSGAESFTC</sequence>
<dbReference type="EMBL" id="SRLO01000945">
    <property type="protein sequence ID" value="TNN43791.1"/>
    <property type="molecule type" value="Genomic_DNA"/>
</dbReference>